<evidence type="ECO:0000256" key="6">
    <source>
        <dbReference type="ARBA" id="ARBA00022989"/>
    </source>
</evidence>
<feature type="transmembrane region" description="Helical" evidence="9">
    <location>
        <begin position="421"/>
        <end position="448"/>
    </location>
</feature>
<evidence type="ECO:0000256" key="1">
    <source>
        <dbReference type="ARBA" id="ARBA00004651"/>
    </source>
</evidence>
<dbReference type="PROSITE" id="PS51105">
    <property type="entry name" value="PTS_EIIC_TYPE_3"/>
    <property type="match status" value="1"/>
</dbReference>
<sequence length="471" mass="50780">MNEFMNNKVLTPIMKFVNTKAMTALKNGMLYAMPFIIVGSIFLILANIPITSVANWLSENGWSAVFNQAFSVSFGIMAIWAVVGIAYCYVKEEGYADVSLSAGLTALAAFLIVQTLSVVSPITTALGAGKGASGIGSLTGNQVNTAFDKLPEAMQVFLNNPVTGVINLSWQGGQGMIAAILIGCLTGWAYSAMIRAGWKITLPEQVPSNVANQFTSMIPTGVILIGATAIYALFNKVGHTDLLSEIYRVLQQPLQHLGDSFWGITIIALLIPFFWFFGVHGGIIMGAISSAFLIPNTFENAQLYADGKLSLANGAHIVTNEFYNNIIQMSGSGVTFGLIIFTLFIAKSQQMRSIGKIELVPGLFNINEPFLFGLPLVLNPVMAVPFFLTPAIVGATAYAAIAWHIVPPMNGVAAPWTTPPIISGFLIGGWQYALLQMVGLLESVIIYLPFARRYDKILLNQEQEMAAEEAK</sequence>
<dbReference type="InterPro" id="IPR004501">
    <property type="entry name" value="PTS_EIIC_3"/>
</dbReference>
<organism evidence="11 12">
    <name type="scientific">Lactococcus nasutitermitis</name>
    <dbReference type="NCBI Taxonomy" id="1652957"/>
    <lineage>
        <taxon>Bacteria</taxon>
        <taxon>Bacillati</taxon>
        <taxon>Bacillota</taxon>
        <taxon>Bacilli</taxon>
        <taxon>Lactobacillales</taxon>
        <taxon>Streptococcaceae</taxon>
        <taxon>Lactococcus</taxon>
    </lineage>
</organism>
<dbReference type="Proteomes" id="UP001595987">
    <property type="component" value="Unassembled WGS sequence"/>
</dbReference>
<dbReference type="RefSeq" id="WP_213533131.1">
    <property type="nucleotide sequence ID" value="NZ_BOVQ01000001.1"/>
</dbReference>
<comment type="caution">
    <text evidence="11">The sequence shown here is derived from an EMBL/GenBank/DDBJ whole genome shotgun (WGS) entry which is preliminary data.</text>
</comment>
<feature type="transmembrane region" description="Helical" evidence="9">
    <location>
        <begin position="102"/>
        <end position="122"/>
    </location>
</feature>
<feature type="transmembrane region" description="Helical" evidence="9">
    <location>
        <begin position="30"/>
        <end position="50"/>
    </location>
</feature>
<feature type="domain" description="PTS EIIC type-3" evidence="10">
    <location>
        <begin position="5"/>
        <end position="450"/>
    </location>
</feature>
<evidence type="ECO:0000313" key="11">
    <source>
        <dbReference type="EMBL" id="MFC4652828.1"/>
    </source>
</evidence>
<proteinExistence type="predicted"/>
<dbReference type="PIRSF" id="PIRSF006351">
    <property type="entry name" value="PTS_EIIC-Cellobiose"/>
    <property type="match status" value="1"/>
</dbReference>
<dbReference type="InterPro" id="IPR003352">
    <property type="entry name" value="PTS_EIIC"/>
</dbReference>
<reference evidence="12" key="1">
    <citation type="journal article" date="2019" name="Int. J. Syst. Evol. Microbiol.">
        <title>The Global Catalogue of Microorganisms (GCM) 10K type strain sequencing project: providing services to taxonomists for standard genome sequencing and annotation.</title>
        <authorList>
            <consortium name="The Broad Institute Genomics Platform"/>
            <consortium name="The Broad Institute Genome Sequencing Center for Infectious Disease"/>
            <person name="Wu L."/>
            <person name="Ma J."/>
        </authorList>
    </citation>
    <scope>NUCLEOTIDE SEQUENCE [LARGE SCALE GENOMIC DNA]</scope>
    <source>
        <strain evidence="12">CCUG 63287</strain>
    </source>
</reference>
<keyword evidence="5 9" id="KW-0812">Transmembrane</keyword>
<dbReference type="NCBIfam" id="TIGR00410">
    <property type="entry name" value="lacE"/>
    <property type="match status" value="1"/>
</dbReference>
<evidence type="ECO:0000313" key="12">
    <source>
        <dbReference type="Proteomes" id="UP001595987"/>
    </source>
</evidence>
<dbReference type="EMBL" id="JBHSGD010000005">
    <property type="protein sequence ID" value="MFC4652828.1"/>
    <property type="molecule type" value="Genomic_DNA"/>
</dbReference>
<evidence type="ECO:0000259" key="10">
    <source>
        <dbReference type="PROSITE" id="PS51105"/>
    </source>
</evidence>
<evidence type="ECO:0000256" key="5">
    <source>
        <dbReference type="ARBA" id="ARBA00022692"/>
    </source>
</evidence>
<evidence type="ECO:0000256" key="9">
    <source>
        <dbReference type="SAM" id="Phobius"/>
    </source>
</evidence>
<comment type="function">
    <text evidence="8">The phosphoenolpyruvate-dependent sugar phosphotransferase system (PTS), a major carbohydrate active -transport system, catalyzes the phosphorylation of incoming sugar substrates concomitant with their translocation across the cell membrane.</text>
</comment>
<keyword evidence="4 8" id="KW-0762">Sugar transport</keyword>
<dbReference type="PANTHER" id="PTHR33989:SF4">
    <property type="entry name" value="PTS SYSTEM N,N'-DIACETYLCHITOBIOSE-SPECIFIC EIIC COMPONENT"/>
    <property type="match status" value="1"/>
</dbReference>
<feature type="transmembrane region" description="Helical" evidence="9">
    <location>
        <begin position="214"/>
        <end position="234"/>
    </location>
</feature>
<protein>
    <recommendedName>
        <fullName evidence="8">Permease IIC component</fullName>
    </recommendedName>
</protein>
<comment type="subcellular location">
    <subcellularLocation>
        <location evidence="1">Cell membrane</location>
        <topology evidence="1">Multi-pass membrane protein</topology>
    </subcellularLocation>
</comment>
<feature type="transmembrane region" description="Helical" evidence="9">
    <location>
        <begin position="70"/>
        <end position="90"/>
    </location>
</feature>
<dbReference type="InterPro" id="IPR051088">
    <property type="entry name" value="PTS_Sugar-EIIC/EIIB"/>
</dbReference>
<evidence type="ECO:0000256" key="8">
    <source>
        <dbReference type="PIRNR" id="PIRNR006351"/>
    </source>
</evidence>
<feature type="transmembrane region" description="Helical" evidence="9">
    <location>
        <begin position="175"/>
        <end position="193"/>
    </location>
</feature>
<evidence type="ECO:0000256" key="2">
    <source>
        <dbReference type="ARBA" id="ARBA00022448"/>
    </source>
</evidence>
<accession>A0ABV9JDK2</accession>
<keyword evidence="2 8" id="KW-0813">Transport</keyword>
<evidence type="ECO:0000256" key="4">
    <source>
        <dbReference type="ARBA" id="ARBA00022597"/>
    </source>
</evidence>
<evidence type="ECO:0000256" key="7">
    <source>
        <dbReference type="ARBA" id="ARBA00023136"/>
    </source>
</evidence>
<feature type="transmembrane region" description="Helical" evidence="9">
    <location>
        <begin position="325"/>
        <end position="346"/>
    </location>
</feature>
<dbReference type="PANTHER" id="PTHR33989">
    <property type="match status" value="1"/>
</dbReference>
<feature type="transmembrane region" description="Helical" evidence="9">
    <location>
        <begin position="260"/>
        <end position="277"/>
    </location>
</feature>
<keyword evidence="6 9" id="KW-1133">Transmembrane helix</keyword>
<evidence type="ECO:0000256" key="3">
    <source>
        <dbReference type="ARBA" id="ARBA00022475"/>
    </source>
</evidence>
<keyword evidence="12" id="KW-1185">Reference proteome</keyword>
<dbReference type="InterPro" id="IPR004796">
    <property type="entry name" value="PTS_IIC_cello"/>
</dbReference>
<keyword evidence="3 8" id="KW-1003">Cell membrane</keyword>
<gene>
    <name evidence="11" type="ORF">ACFO26_07880</name>
</gene>
<feature type="transmembrane region" description="Helical" evidence="9">
    <location>
        <begin position="376"/>
        <end position="401"/>
    </location>
</feature>
<keyword evidence="7 8" id="KW-0472">Membrane</keyword>
<name>A0ABV9JDK2_9LACT</name>
<dbReference type="Pfam" id="PF02378">
    <property type="entry name" value="PTS_EIIC"/>
    <property type="match status" value="1"/>
</dbReference>